<dbReference type="Proteomes" id="UP001165143">
    <property type="component" value="Unassembled WGS sequence"/>
</dbReference>
<accession>A0A9W6PNR3</accession>
<name>A0A9W6PNR3_9ACTN</name>
<sequence length="205" mass="21739">MSIYTPGELQSLRAAYPHDRVPDDEGDLTLYLATKALAEVTGELADSLAEYRTTGWDSDLADDHVSLLTKPIEPTSIGIDLLRQGGHDVQADLLAITRRTMMRALGSVLEQAENLAVHADGPGRAEAVEHLRQAFEGARVSLTAASELLQRHLETPVPPGVLERSAAARTVSRVLPSGPAARPAPDPSTPAVQAAASSTTAPARR</sequence>
<dbReference type="EMBL" id="BSRX01000048">
    <property type="protein sequence ID" value="GLW58156.1"/>
    <property type="molecule type" value="Genomic_DNA"/>
</dbReference>
<evidence type="ECO:0000256" key="1">
    <source>
        <dbReference type="SAM" id="MobiDB-lite"/>
    </source>
</evidence>
<comment type="caution">
    <text evidence="2">The sequence shown here is derived from an EMBL/GenBank/DDBJ whole genome shotgun (WGS) entry which is preliminary data.</text>
</comment>
<evidence type="ECO:0000313" key="2">
    <source>
        <dbReference type="EMBL" id="GLW58156.1"/>
    </source>
</evidence>
<feature type="compositionally biased region" description="Low complexity" evidence="1">
    <location>
        <begin position="189"/>
        <end position="205"/>
    </location>
</feature>
<reference evidence="2" key="1">
    <citation type="submission" date="2023-02" db="EMBL/GenBank/DDBJ databases">
        <title>Kitasatospora phosalacinea NBRC 14362.</title>
        <authorList>
            <person name="Ichikawa N."/>
            <person name="Sato H."/>
            <person name="Tonouchi N."/>
        </authorList>
    </citation>
    <scope>NUCLEOTIDE SEQUENCE</scope>
    <source>
        <strain evidence="2">NBRC 14362</strain>
    </source>
</reference>
<evidence type="ECO:0000313" key="3">
    <source>
        <dbReference type="Proteomes" id="UP001165143"/>
    </source>
</evidence>
<feature type="region of interest" description="Disordered" evidence="1">
    <location>
        <begin position="172"/>
        <end position="205"/>
    </location>
</feature>
<gene>
    <name evidence="2" type="ORF">Kpho01_61670</name>
</gene>
<dbReference type="AlphaFoldDB" id="A0A9W6PNR3"/>
<organism evidence="2 3">
    <name type="scientific">Kitasatospora phosalacinea</name>
    <dbReference type="NCBI Taxonomy" id="2065"/>
    <lineage>
        <taxon>Bacteria</taxon>
        <taxon>Bacillati</taxon>
        <taxon>Actinomycetota</taxon>
        <taxon>Actinomycetes</taxon>
        <taxon>Kitasatosporales</taxon>
        <taxon>Streptomycetaceae</taxon>
        <taxon>Kitasatospora</taxon>
    </lineage>
</organism>
<dbReference type="RefSeq" id="WP_033253076.1">
    <property type="nucleotide sequence ID" value="NZ_BSRX01000048.1"/>
</dbReference>
<proteinExistence type="predicted"/>
<protein>
    <submittedName>
        <fullName evidence="2">Uncharacterized protein</fullName>
    </submittedName>
</protein>